<dbReference type="EMBL" id="BCWF01000030">
    <property type="protein sequence ID" value="GAT29844.1"/>
    <property type="molecule type" value="Genomic_DNA"/>
</dbReference>
<organism evidence="1 2">
    <name type="scientific">Aspergillus kawachii</name>
    <name type="common">White koji mold</name>
    <name type="synonym">Aspergillus awamori var. kawachi</name>
    <dbReference type="NCBI Taxonomy" id="1069201"/>
    <lineage>
        <taxon>Eukaryota</taxon>
        <taxon>Fungi</taxon>
        <taxon>Dikarya</taxon>
        <taxon>Ascomycota</taxon>
        <taxon>Pezizomycotina</taxon>
        <taxon>Eurotiomycetes</taxon>
        <taxon>Eurotiomycetidae</taxon>
        <taxon>Eurotiales</taxon>
        <taxon>Aspergillaceae</taxon>
        <taxon>Aspergillus</taxon>
        <taxon>Aspergillus subgen. Circumdati</taxon>
    </lineage>
</organism>
<name>A0A146FVT0_ASPKA</name>
<evidence type="ECO:0000313" key="2">
    <source>
        <dbReference type="Proteomes" id="UP000075230"/>
    </source>
</evidence>
<proteinExistence type="predicted"/>
<comment type="caution">
    <text evidence="1">The sequence shown here is derived from an EMBL/GenBank/DDBJ whole genome shotgun (WGS) entry which is preliminary data.</text>
</comment>
<reference evidence="2" key="2">
    <citation type="submission" date="2016-02" db="EMBL/GenBank/DDBJ databases">
        <title>Genome sequencing of Aspergillus luchuensis NBRC 4314.</title>
        <authorList>
            <person name="Yamada O."/>
        </authorList>
    </citation>
    <scope>NUCLEOTIDE SEQUENCE [LARGE SCALE GENOMIC DNA]</scope>
    <source>
        <strain evidence="2">RIB 2604</strain>
    </source>
</reference>
<reference evidence="1 2" key="1">
    <citation type="journal article" date="2016" name="DNA Res.">
        <title>Genome sequence of Aspergillus luchuensis NBRC 4314.</title>
        <authorList>
            <person name="Yamada O."/>
            <person name="Machida M."/>
            <person name="Hosoyama A."/>
            <person name="Goto M."/>
            <person name="Takahashi T."/>
            <person name="Futagami T."/>
            <person name="Yamagata Y."/>
            <person name="Takeuchi M."/>
            <person name="Kobayashi T."/>
            <person name="Koike H."/>
            <person name="Abe K."/>
            <person name="Asai K."/>
            <person name="Arita M."/>
            <person name="Fujita N."/>
            <person name="Fukuda K."/>
            <person name="Higa K."/>
            <person name="Horikawa H."/>
            <person name="Ishikawa T."/>
            <person name="Jinno K."/>
            <person name="Kato Y."/>
            <person name="Kirimura K."/>
            <person name="Mizutani O."/>
            <person name="Nakasone K."/>
            <person name="Sano M."/>
            <person name="Shiraishi Y."/>
            <person name="Tsukahara M."/>
            <person name="Gomi K."/>
        </authorList>
    </citation>
    <scope>NUCLEOTIDE SEQUENCE [LARGE SCALE GENOMIC DNA]</scope>
    <source>
        <strain evidence="1 2">RIB 2604</strain>
    </source>
</reference>
<dbReference type="Proteomes" id="UP000075230">
    <property type="component" value="Unassembled WGS sequence"/>
</dbReference>
<dbReference type="AlphaFoldDB" id="A0A146FVT0"/>
<accession>A0A146FVT0</accession>
<protein>
    <submittedName>
        <fullName evidence="1">Haloalkane dehalogenase family protein</fullName>
    </submittedName>
</protein>
<gene>
    <name evidence="1" type="ORF">RIB2604_03101780</name>
</gene>
<evidence type="ECO:0000313" key="1">
    <source>
        <dbReference type="EMBL" id="GAT29844.1"/>
    </source>
</evidence>
<sequence>MTQRRIRQPQEAIHARVWPKCWVGLESCSEVWKLDGAIRDAVGNIPSGMPSDGRNRRDK</sequence>